<dbReference type="Pfam" id="PF01695">
    <property type="entry name" value="IstB_IS21"/>
    <property type="match status" value="1"/>
</dbReference>
<evidence type="ECO:0000313" key="2">
    <source>
        <dbReference type="EMBL" id="WDZ87210.1"/>
    </source>
</evidence>
<dbReference type="InterPro" id="IPR027417">
    <property type="entry name" value="P-loop_NTPase"/>
</dbReference>
<feature type="domain" description="IstB-like ATP-binding" evidence="1">
    <location>
        <begin position="35"/>
        <end position="166"/>
    </location>
</feature>
<reference evidence="2 3" key="1">
    <citation type="submission" date="2023-02" db="EMBL/GenBank/DDBJ databases">
        <authorList>
            <person name="Mo P."/>
        </authorList>
    </citation>
    <scope>NUCLEOTIDE SEQUENCE [LARGE SCALE GENOMIC DNA]</scope>
    <source>
        <strain evidence="2 3">HUAS 3</strain>
    </source>
</reference>
<keyword evidence="2" id="KW-0547">Nucleotide-binding</keyword>
<gene>
    <name evidence="2" type="ORF">PVK37_12780</name>
</gene>
<protein>
    <submittedName>
        <fullName evidence="2">ATP-binding protein</fullName>
    </submittedName>
</protein>
<dbReference type="GO" id="GO:0005524">
    <property type="term" value="F:ATP binding"/>
    <property type="evidence" value="ECO:0007669"/>
    <property type="project" value="UniProtKB-KW"/>
</dbReference>
<keyword evidence="3" id="KW-1185">Reference proteome</keyword>
<dbReference type="RefSeq" id="WP_275034130.1">
    <property type="nucleotide sequence ID" value="NZ_CP118615.1"/>
</dbReference>
<dbReference type="PANTHER" id="PTHR30050:SF4">
    <property type="entry name" value="ATP-BINDING PROTEIN RV3427C IN INSERTION SEQUENCE-RELATED"/>
    <property type="match status" value="1"/>
</dbReference>
<organism evidence="2 3">
    <name type="scientific">Micromonospora cathayae</name>
    <dbReference type="NCBI Taxonomy" id="3028804"/>
    <lineage>
        <taxon>Bacteria</taxon>
        <taxon>Bacillati</taxon>
        <taxon>Actinomycetota</taxon>
        <taxon>Actinomycetes</taxon>
        <taxon>Micromonosporales</taxon>
        <taxon>Micromonosporaceae</taxon>
        <taxon>Micromonospora</taxon>
    </lineage>
</organism>
<dbReference type="SUPFAM" id="SSF52540">
    <property type="entry name" value="P-loop containing nucleoside triphosphate hydrolases"/>
    <property type="match status" value="1"/>
</dbReference>
<keyword evidence="2" id="KW-0067">ATP-binding</keyword>
<dbReference type="Proteomes" id="UP001219605">
    <property type="component" value="Chromosome"/>
</dbReference>
<proteinExistence type="predicted"/>
<sequence length="172" mass="18852">MRQAVPRRYREAVADQPDILAWAADFHADPTTCRSLLISGPVGTGKTFQAYGAIRAALGCGRSVRWEAVPFADFTAALRPSGRDPEGSLERYRDAALLLVDDLGAAKSSEWVEETTYRLINARYEAMQPTIFTTNIPLAQLRDGLGDRIASRLVETCKVIALLGSDRRRAAA</sequence>
<dbReference type="InterPro" id="IPR002611">
    <property type="entry name" value="IstB_ATP-bd"/>
</dbReference>
<evidence type="ECO:0000259" key="1">
    <source>
        <dbReference type="Pfam" id="PF01695"/>
    </source>
</evidence>
<name>A0ABY7ZWB8_9ACTN</name>
<dbReference type="Gene3D" id="3.40.50.300">
    <property type="entry name" value="P-loop containing nucleotide triphosphate hydrolases"/>
    <property type="match status" value="1"/>
</dbReference>
<evidence type="ECO:0000313" key="3">
    <source>
        <dbReference type="Proteomes" id="UP001219605"/>
    </source>
</evidence>
<accession>A0ABY7ZWB8</accession>
<dbReference type="PANTHER" id="PTHR30050">
    <property type="entry name" value="CHROMOSOMAL REPLICATION INITIATOR PROTEIN DNAA"/>
    <property type="match status" value="1"/>
</dbReference>
<dbReference type="EMBL" id="CP118615">
    <property type="protein sequence ID" value="WDZ87210.1"/>
    <property type="molecule type" value="Genomic_DNA"/>
</dbReference>